<gene>
    <name evidence="1" type="ORF">BIV23_33135</name>
</gene>
<name>A0A1S2PS61_9ACTN</name>
<evidence type="ECO:0000313" key="2">
    <source>
        <dbReference type="Proteomes" id="UP000179642"/>
    </source>
</evidence>
<evidence type="ECO:0000313" key="1">
    <source>
        <dbReference type="EMBL" id="OIJ96386.1"/>
    </source>
</evidence>
<keyword evidence="2" id="KW-1185">Reference proteome</keyword>
<comment type="caution">
    <text evidence="1">The sequence shown here is derived from an EMBL/GenBank/DDBJ whole genome shotgun (WGS) entry which is preliminary data.</text>
</comment>
<dbReference type="EMBL" id="MLYO01000062">
    <property type="protein sequence ID" value="OIJ96386.1"/>
    <property type="molecule type" value="Genomic_DNA"/>
</dbReference>
<protein>
    <submittedName>
        <fullName evidence="1">Uncharacterized protein</fullName>
    </submittedName>
</protein>
<dbReference type="AlphaFoldDB" id="A0A1S2PS61"/>
<reference evidence="1 2" key="1">
    <citation type="submission" date="2016-10" db="EMBL/GenBank/DDBJ databases">
        <title>Genome sequence of Streptomyces sp. MUSC 1.</title>
        <authorList>
            <person name="Lee L.-H."/>
            <person name="Ser H.-L."/>
            <person name="Law J.W.-F."/>
        </authorList>
    </citation>
    <scope>NUCLEOTIDE SEQUENCE [LARGE SCALE GENOMIC DNA]</scope>
    <source>
        <strain evidence="1 2">MUSC 1</strain>
    </source>
</reference>
<accession>A0A1S2PS61</accession>
<dbReference type="Proteomes" id="UP000179642">
    <property type="component" value="Unassembled WGS sequence"/>
</dbReference>
<organism evidence="1 2">
    <name type="scientific">Streptomyces monashensis</name>
    <dbReference type="NCBI Taxonomy" id="1678012"/>
    <lineage>
        <taxon>Bacteria</taxon>
        <taxon>Bacillati</taxon>
        <taxon>Actinomycetota</taxon>
        <taxon>Actinomycetes</taxon>
        <taxon>Kitasatosporales</taxon>
        <taxon>Streptomycetaceae</taxon>
        <taxon>Streptomyces</taxon>
    </lineage>
</organism>
<proteinExistence type="predicted"/>
<sequence length="81" mass="9013">MPESDARRYGTENIVWADRRGLLVSPTAHLLKIGGNRMRALRKQVRPLLERHGHHSEPLPARPVDPCELACYVMAAASTAT</sequence>